<sequence>MFFALSITNGILPRYTRFMAQSNSNGKKLIRIDVSADTVCPWCFVGKKNLDKAIDSSKDQFDFEVRWHPYILNPSAPKEGVVKEKFYREKFGPQSERIEARMAEVFRGHGLDYDVLGLTGNSLESHRIINYAGRQALDKQHALVEEICLGYFTKGKYIGDQEFLIEAANKVGVEGAEEFLNDPKNGLQEVYADLEKYSGSISGVPYYVINGKRRLSGGQPPEVFLRTFKRLPKTIRDMILDFLFYSELLLLLIVCSC</sequence>
<protein>
    <recommendedName>
        <fullName evidence="1">DSBA-like thioredoxin domain-containing protein</fullName>
    </recommendedName>
</protein>
<dbReference type="GO" id="GO:0016491">
    <property type="term" value="F:oxidoreductase activity"/>
    <property type="evidence" value="ECO:0007669"/>
    <property type="project" value="InterPro"/>
</dbReference>
<gene>
    <name evidence="2" type="ORF">AQUCO_00200919v1</name>
</gene>
<keyword evidence="3" id="KW-1185">Reference proteome</keyword>
<dbReference type="STRING" id="218851.A0A2G5F5G1"/>
<dbReference type="Gene3D" id="3.40.30.10">
    <property type="entry name" value="Glutaredoxin"/>
    <property type="match status" value="1"/>
</dbReference>
<dbReference type="AlphaFoldDB" id="A0A2G5F5G1"/>
<name>A0A2G5F5G1_AQUCA</name>
<dbReference type="Proteomes" id="UP000230069">
    <property type="component" value="Unassembled WGS sequence"/>
</dbReference>
<dbReference type="CDD" id="cd03024">
    <property type="entry name" value="DsbA_FrnE"/>
    <property type="match status" value="1"/>
</dbReference>
<dbReference type="InterPro" id="IPR001853">
    <property type="entry name" value="DSBA-like_thioredoxin_dom"/>
</dbReference>
<dbReference type="PANTHER" id="PTHR13887:SF41">
    <property type="entry name" value="THIOREDOXIN SUPERFAMILY PROTEIN"/>
    <property type="match status" value="1"/>
</dbReference>
<reference evidence="2 3" key="1">
    <citation type="submission" date="2017-09" db="EMBL/GenBank/DDBJ databases">
        <title>WGS assembly of Aquilegia coerulea Goldsmith.</title>
        <authorList>
            <person name="Hodges S."/>
            <person name="Kramer E."/>
            <person name="Nordborg M."/>
            <person name="Tomkins J."/>
            <person name="Borevitz J."/>
            <person name="Derieg N."/>
            <person name="Yan J."/>
            <person name="Mihaltcheva S."/>
            <person name="Hayes R.D."/>
            <person name="Rokhsar D."/>
        </authorList>
    </citation>
    <scope>NUCLEOTIDE SEQUENCE [LARGE SCALE GENOMIC DNA]</scope>
    <source>
        <strain evidence="3">cv. Goldsmith</strain>
    </source>
</reference>
<dbReference type="InterPro" id="IPR036249">
    <property type="entry name" value="Thioredoxin-like_sf"/>
</dbReference>
<accession>A0A2G5F5G1</accession>
<proteinExistence type="predicted"/>
<dbReference type="EMBL" id="KZ305019">
    <property type="protein sequence ID" value="PIA63224.1"/>
    <property type="molecule type" value="Genomic_DNA"/>
</dbReference>
<dbReference type="PANTHER" id="PTHR13887">
    <property type="entry name" value="GLUTATHIONE S-TRANSFERASE KAPPA"/>
    <property type="match status" value="1"/>
</dbReference>
<dbReference type="FunCoup" id="A0A2G5F5G1">
    <property type="interactions" value="3"/>
</dbReference>
<feature type="domain" description="DSBA-like thioredoxin" evidence="1">
    <location>
        <begin position="32"/>
        <end position="226"/>
    </location>
</feature>
<evidence type="ECO:0000259" key="1">
    <source>
        <dbReference type="Pfam" id="PF01323"/>
    </source>
</evidence>
<evidence type="ECO:0000313" key="3">
    <source>
        <dbReference type="Proteomes" id="UP000230069"/>
    </source>
</evidence>
<dbReference type="OrthoDB" id="1930760at2759"/>
<dbReference type="SUPFAM" id="SSF52833">
    <property type="entry name" value="Thioredoxin-like"/>
    <property type="match status" value="1"/>
</dbReference>
<dbReference type="InParanoid" id="A0A2G5F5G1"/>
<dbReference type="Pfam" id="PF01323">
    <property type="entry name" value="DSBA"/>
    <property type="match status" value="1"/>
</dbReference>
<evidence type="ECO:0000313" key="2">
    <source>
        <dbReference type="EMBL" id="PIA63224.1"/>
    </source>
</evidence>
<organism evidence="2 3">
    <name type="scientific">Aquilegia coerulea</name>
    <name type="common">Rocky mountain columbine</name>
    <dbReference type="NCBI Taxonomy" id="218851"/>
    <lineage>
        <taxon>Eukaryota</taxon>
        <taxon>Viridiplantae</taxon>
        <taxon>Streptophyta</taxon>
        <taxon>Embryophyta</taxon>
        <taxon>Tracheophyta</taxon>
        <taxon>Spermatophyta</taxon>
        <taxon>Magnoliopsida</taxon>
        <taxon>Ranunculales</taxon>
        <taxon>Ranunculaceae</taxon>
        <taxon>Thalictroideae</taxon>
        <taxon>Aquilegia</taxon>
    </lineage>
</organism>